<keyword evidence="5 6" id="KW-0472">Membrane</keyword>
<evidence type="ECO:0008006" key="9">
    <source>
        <dbReference type="Google" id="ProtNLM"/>
    </source>
</evidence>
<accession>A0A1F6MA46</accession>
<feature type="transmembrane region" description="Helical" evidence="6">
    <location>
        <begin position="309"/>
        <end position="342"/>
    </location>
</feature>
<protein>
    <recommendedName>
        <fullName evidence="9">AI-2E family transporter</fullName>
    </recommendedName>
</protein>
<dbReference type="Pfam" id="PF01594">
    <property type="entry name" value="AI-2E_transport"/>
    <property type="match status" value="1"/>
</dbReference>
<evidence type="ECO:0000256" key="3">
    <source>
        <dbReference type="ARBA" id="ARBA00022692"/>
    </source>
</evidence>
<feature type="transmembrane region" description="Helical" evidence="6">
    <location>
        <begin position="209"/>
        <end position="231"/>
    </location>
</feature>
<evidence type="ECO:0000313" key="8">
    <source>
        <dbReference type="Proteomes" id="UP000176282"/>
    </source>
</evidence>
<comment type="caution">
    <text evidence="7">The sequence shown here is derived from an EMBL/GenBank/DDBJ whole genome shotgun (WGS) entry which is preliminary data.</text>
</comment>
<dbReference type="EMBL" id="MFQB01000013">
    <property type="protein sequence ID" value="OGH68495.1"/>
    <property type="molecule type" value="Genomic_DNA"/>
</dbReference>
<evidence type="ECO:0000256" key="5">
    <source>
        <dbReference type="ARBA" id="ARBA00023136"/>
    </source>
</evidence>
<evidence type="ECO:0000256" key="1">
    <source>
        <dbReference type="ARBA" id="ARBA00004141"/>
    </source>
</evidence>
<comment type="similarity">
    <text evidence="2">Belongs to the autoinducer-2 exporter (AI-2E) (TC 2.A.86) family.</text>
</comment>
<evidence type="ECO:0000256" key="4">
    <source>
        <dbReference type="ARBA" id="ARBA00022989"/>
    </source>
</evidence>
<reference evidence="7 8" key="1">
    <citation type="journal article" date="2016" name="Nat. Commun.">
        <title>Thousands of microbial genomes shed light on interconnected biogeochemical processes in an aquifer system.</title>
        <authorList>
            <person name="Anantharaman K."/>
            <person name="Brown C.T."/>
            <person name="Hug L.A."/>
            <person name="Sharon I."/>
            <person name="Castelle C.J."/>
            <person name="Probst A.J."/>
            <person name="Thomas B.C."/>
            <person name="Singh A."/>
            <person name="Wilkins M.J."/>
            <person name="Karaoz U."/>
            <person name="Brodie E.L."/>
            <person name="Williams K.H."/>
            <person name="Hubbard S.S."/>
            <person name="Banfield J.F."/>
        </authorList>
    </citation>
    <scope>NUCLEOTIDE SEQUENCE [LARGE SCALE GENOMIC DNA]</scope>
</reference>
<gene>
    <name evidence="7" type="ORF">A3J66_00200</name>
</gene>
<dbReference type="PANTHER" id="PTHR21716">
    <property type="entry name" value="TRANSMEMBRANE PROTEIN"/>
    <property type="match status" value="1"/>
</dbReference>
<dbReference type="PANTHER" id="PTHR21716:SF4">
    <property type="entry name" value="TRANSMEMBRANE PROTEIN 245"/>
    <property type="match status" value="1"/>
</dbReference>
<dbReference type="AlphaFoldDB" id="A0A1F6MA46"/>
<proteinExistence type="inferred from homology"/>
<comment type="subcellular location">
    <subcellularLocation>
        <location evidence="1">Membrane</location>
        <topology evidence="1">Multi-pass membrane protein</topology>
    </subcellularLocation>
</comment>
<name>A0A1F6MA46_9BACT</name>
<dbReference type="Proteomes" id="UP000176282">
    <property type="component" value="Unassembled WGS sequence"/>
</dbReference>
<dbReference type="STRING" id="1798680.A3J66_00200"/>
<keyword evidence="4 6" id="KW-1133">Transmembrane helix</keyword>
<feature type="transmembrane region" description="Helical" evidence="6">
    <location>
        <begin position="237"/>
        <end position="260"/>
    </location>
</feature>
<feature type="transmembrane region" description="Helical" evidence="6">
    <location>
        <begin position="66"/>
        <end position="88"/>
    </location>
</feature>
<sequence length="353" mass="39429">MSAKVDFNKMRAFIFFGLIIFLGIVVLYIIRYFAYPIFWAAVVAVMFRPFYTWLERYLRLPSISSATTLIVVIITIFLPLGLLSILVVSESANLYQKISGGDFFGSVEHITLQLEDVPFLGSAVDVIKAGWPKYAVSAAQTVSVFMFKQVTAITQNSIRFIFMSFIMLYTLFFFLKDGPKMLQRIMHLSPLGDKYEGLLYERFTSTARATLKSTLILGSIQGALGGILFWITGVEGALIWAIVMTFVAMIPALGSFLVWLPIGLIMLALGNFWQGLTILIVGAVLISNIDNLLRPMLVGRDTQMHPLFVLFSTLGGIFLFGISGFVLGPVIMSLFLSVISIYDNYYRSELGRN</sequence>
<feature type="transmembrane region" description="Helical" evidence="6">
    <location>
        <begin position="157"/>
        <end position="175"/>
    </location>
</feature>
<evidence type="ECO:0000256" key="6">
    <source>
        <dbReference type="SAM" id="Phobius"/>
    </source>
</evidence>
<organism evidence="7 8">
    <name type="scientific">Candidatus Magasanikbacteria bacterium RIFCSPHIGHO2_02_FULL_47_14</name>
    <dbReference type="NCBI Taxonomy" id="1798680"/>
    <lineage>
        <taxon>Bacteria</taxon>
        <taxon>Candidatus Magasanikiibacteriota</taxon>
    </lineage>
</organism>
<keyword evidence="3 6" id="KW-0812">Transmembrane</keyword>
<evidence type="ECO:0000256" key="2">
    <source>
        <dbReference type="ARBA" id="ARBA00009773"/>
    </source>
</evidence>
<dbReference type="InterPro" id="IPR002549">
    <property type="entry name" value="AI-2E-like"/>
</dbReference>
<evidence type="ECO:0000313" key="7">
    <source>
        <dbReference type="EMBL" id="OGH68495.1"/>
    </source>
</evidence>
<dbReference type="GO" id="GO:0016020">
    <property type="term" value="C:membrane"/>
    <property type="evidence" value="ECO:0007669"/>
    <property type="project" value="UniProtKB-SubCell"/>
</dbReference>
<feature type="transmembrane region" description="Helical" evidence="6">
    <location>
        <begin position="272"/>
        <end position="289"/>
    </location>
</feature>
<feature type="transmembrane region" description="Helical" evidence="6">
    <location>
        <begin position="12"/>
        <end position="30"/>
    </location>
</feature>